<feature type="coiled-coil region" evidence="6">
    <location>
        <begin position="210"/>
        <end position="237"/>
    </location>
</feature>
<name>A0A2P6P8V9_ROSCH</name>
<dbReference type="GO" id="GO:0005634">
    <property type="term" value="C:nucleus"/>
    <property type="evidence" value="ECO:0007669"/>
    <property type="project" value="UniProtKB-SubCell"/>
</dbReference>
<comment type="subcellular location">
    <subcellularLocation>
        <location evidence="1">Nucleus</location>
    </subcellularLocation>
</comment>
<comment type="caution">
    <text evidence="9">The sequence shown here is derived from an EMBL/GenBank/DDBJ whole genome shotgun (WGS) entry which is preliminary data.</text>
</comment>
<keyword evidence="5" id="KW-0539">Nucleus</keyword>
<dbReference type="EMBL" id="PDCK01000045">
    <property type="protein sequence ID" value="PRQ18352.1"/>
    <property type="molecule type" value="Genomic_DNA"/>
</dbReference>
<evidence type="ECO:0000256" key="3">
    <source>
        <dbReference type="ARBA" id="ARBA00023125"/>
    </source>
</evidence>
<dbReference type="PANTHER" id="PTHR48019">
    <property type="entry name" value="SERUM RESPONSE FACTOR HOMOLOG"/>
    <property type="match status" value="1"/>
</dbReference>
<dbReference type="InterPro" id="IPR002100">
    <property type="entry name" value="TF_MADSbox"/>
</dbReference>
<evidence type="ECO:0000259" key="7">
    <source>
        <dbReference type="PROSITE" id="PS50066"/>
    </source>
</evidence>
<keyword evidence="10" id="KW-1185">Reference proteome</keyword>
<dbReference type="InterPro" id="IPR002487">
    <property type="entry name" value="TF_Kbox"/>
</dbReference>
<dbReference type="GO" id="GO:0046983">
    <property type="term" value="F:protein dimerization activity"/>
    <property type="evidence" value="ECO:0007669"/>
    <property type="project" value="InterPro"/>
</dbReference>
<proteinExistence type="predicted"/>
<evidence type="ECO:0000259" key="8">
    <source>
        <dbReference type="PROSITE" id="PS51297"/>
    </source>
</evidence>
<dbReference type="PRINTS" id="PR00404">
    <property type="entry name" value="MADSDOMAIN"/>
</dbReference>
<evidence type="ECO:0000313" key="10">
    <source>
        <dbReference type="Proteomes" id="UP000238479"/>
    </source>
</evidence>
<dbReference type="AlphaFoldDB" id="A0A2P6P8V9"/>
<reference evidence="9 10" key="1">
    <citation type="journal article" date="2018" name="Nat. Genet.">
        <title>The Rosa genome provides new insights in the design of modern roses.</title>
        <authorList>
            <person name="Bendahmane M."/>
        </authorList>
    </citation>
    <scope>NUCLEOTIDE SEQUENCE [LARGE SCALE GENOMIC DNA]</scope>
    <source>
        <strain evidence="10">cv. Old Blush</strain>
    </source>
</reference>
<keyword evidence="6" id="KW-0175">Coiled coil</keyword>
<protein>
    <submittedName>
        <fullName evidence="9">Putative transcription factor MADS-MIKC family</fullName>
    </submittedName>
</protein>
<dbReference type="SMART" id="SM00432">
    <property type="entry name" value="MADS"/>
    <property type="match status" value="1"/>
</dbReference>
<accession>A0A2P6P8V9</accession>
<evidence type="ECO:0000256" key="6">
    <source>
        <dbReference type="SAM" id="Coils"/>
    </source>
</evidence>
<evidence type="ECO:0000256" key="5">
    <source>
        <dbReference type="ARBA" id="ARBA00023242"/>
    </source>
</evidence>
<dbReference type="Gene3D" id="3.40.1810.10">
    <property type="entry name" value="Transcription factor, MADS-box"/>
    <property type="match status" value="1"/>
</dbReference>
<evidence type="ECO:0000256" key="1">
    <source>
        <dbReference type="ARBA" id="ARBA00004123"/>
    </source>
</evidence>
<dbReference type="PROSITE" id="PS50066">
    <property type="entry name" value="MADS_BOX_2"/>
    <property type="match status" value="1"/>
</dbReference>
<dbReference type="OMA" id="LEINEWM"/>
<evidence type="ECO:0000256" key="4">
    <source>
        <dbReference type="ARBA" id="ARBA00023163"/>
    </source>
</evidence>
<dbReference type="InterPro" id="IPR036879">
    <property type="entry name" value="TF_MADSbox_sf"/>
</dbReference>
<dbReference type="GO" id="GO:0003677">
    <property type="term" value="F:DNA binding"/>
    <property type="evidence" value="ECO:0007669"/>
    <property type="project" value="UniProtKB-KW"/>
</dbReference>
<feature type="domain" description="MADS-box" evidence="7">
    <location>
        <begin position="61"/>
        <end position="121"/>
    </location>
</feature>
<dbReference type="PROSITE" id="PS51297">
    <property type="entry name" value="K_BOX"/>
    <property type="match status" value="1"/>
</dbReference>
<organism evidence="9 10">
    <name type="scientific">Rosa chinensis</name>
    <name type="common">China rose</name>
    <dbReference type="NCBI Taxonomy" id="74649"/>
    <lineage>
        <taxon>Eukaryota</taxon>
        <taxon>Viridiplantae</taxon>
        <taxon>Streptophyta</taxon>
        <taxon>Embryophyta</taxon>
        <taxon>Tracheophyta</taxon>
        <taxon>Spermatophyta</taxon>
        <taxon>Magnoliopsida</taxon>
        <taxon>eudicotyledons</taxon>
        <taxon>Gunneridae</taxon>
        <taxon>Pentapetalae</taxon>
        <taxon>rosids</taxon>
        <taxon>fabids</taxon>
        <taxon>Rosales</taxon>
        <taxon>Rosaceae</taxon>
        <taxon>Rosoideae</taxon>
        <taxon>Rosoideae incertae sedis</taxon>
        <taxon>Rosa</taxon>
    </lineage>
</organism>
<dbReference type="Pfam" id="PF00319">
    <property type="entry name" value="SRF-TF"/>
    <property type="match status" value="1"/>
</dbReference>
<dbReference type="GO" id="GO:0003700">
    <property type="term" value="F:DNA-binding transcription factor activity"/>
    <property type="evidence" value="ECO:0007669"/>
    <property type="project" value="InterPro"/>
</dbReference>
<keyword evidence="4" id="KW-0804">Transcription</keyword>
<dbReference type="OrthoDB" id="1898716at2759"/>
<dbReference type="SUPFAM" id="SSF55455">
    <property type="entry name" value="SRF-like"/>
    <property type="match status" value="1"/>
</dbReference>
<dbReference type="Pfam" id="PF01486">
    <property type="entry name" value="K-box"/>
    <property type="match status" value="1"/>
</dbReference>
<evidence type="ECO:0000256" key="2">
    <source>
        <dbReference type="ARBA" id="ARBA00023015"/>
    </source>
</evidence>
<keyword evidence="3" id="KW-0238">DNA-binding</keyword>
<dbReference type="Gramene" id="PRQ18352">
    <property type="protein sequence ID" value="PRQ18352"/>
    <property type="gene ID" value="RchiOBHm_Chr7g0205071"/>
</dbReference>
<keyword evidence="2" id="KW-0805">Transcription regulation</keyword>
<gene>
    <name evidence="9" type="ORF">RchiOBHm_Chr7g0205071</name>
</gene>
<dbReference type="InterPro" id="IPR050142">
    <property type="entry name" value="MADS-box/MEF2_TF"/>
</dbReference>
<evidence type="ECO:0000313" key="9">
    <source>
        <dbReference type="EMBL" id="PRQ18352.1"/>
    </source>
</evidence>
<feature type="domain" description="K-box" evidence="8">
    <location>
        <begin position="147"/>
        <end position="240"/>
    </location>
</feature>
<dbReference type="Proteomes" id="UP000238479">
    <property type="component" value="Chromosome 7"/>
</dbReference>
<sequence length="290" mass="32565">MYNRACIIGRPIAATPVSFLGKQFFPFLGVYYFTSISACCQLWRDPKLQFLHHEAIIEQLAAMNKIKIEKIENLPARQVTFSKRRQGLFKKAGELSVLCDAEVAVVVVSSTGKLYESSSSSTKDVIARYELHTEEVEKGDQQPPPELQLEINEWMRLNKELADKILELRRMEGQDLEELNIDELQRLENRIEGGLSSVLQTKDKRIMSQILALETKVAELTEANNQLRQRVNKLRMLSNGNENRTGGVALESEISTDEEESMASESATGSTGCYSTGYPLSLKLGLSRCG</sequence>